<keyword evidence="2" id="KW-1185">Reference proteome</keyword>
<evidence type="ECO:0000313" key="1">
    <source>
        <dbReference type="EnsemblProtists" id="HpaP812133"/>
    </source>
</evidence>
<dbReference type="Proteomes" id="UP000011713">
    <property type="component" value="Unassembled WGS sequence"/>
</dbReference>
<dbReference type="InParanoid" id="M4BZV9"/>
<accession>M4BZV9</accession>
<sequence>MQDMSLLRDRRGTPYKLHGAGFSRGSRTFGDVLSWSSIQPEVTRFLPCTDMATQLIAKQRHFGSFCLALAYNFPSIMYRAPPQGALVVYSAKVNHHHECLLDNRGASLSHFDTGIRGGTTIVDSMLGCDRAATRDSKIPVHFGAHPALPRVVHLWAGSRRWRQ</sequence>
<dbReference type="AlphaFoldDB" id="M4BZV9"/>
<organism evidence="1 2">
    <name type="scientific">Hyaloperonospora arabidopsidis (strain Emoy2)</name>
    <name type="common">Downy mildew agent</name>
    <name type="synonym">Peronospora arabidopsidis</name>
    <dbReference type="NCBI Taxonomy" id="559515"/>
    <lineage>
        <taxon>Eukaryota</taxon>
        <taxon>Sar</taxon>
        <taxon>Stramenopiles</taxon>
        <taxon>Oomycota</taxon>
        <taxon>Peronosporomycetes</taxon>
        <taxon>Peronosporales</taxon>
        <taxon>Peronosporaceae</taxon>
        <taxon>Hyaloperonospora</taxon>
    </lineage>
</organism>
<reference evidence="2" key="1">
    <citation type="journal article" date="2010" name="Science">
        <title>Signatures of adaptation to obligate biotrophy in the Hyaloperonospora arabidopsidis genome.</title>
        <authorList>
            <person name="Baxter L."/>
            <person name="Tripathy S."/>
            <person name="Ishaque N."/>
            <person name="Boot N."/>
            <person name="Cabral A."/>
            <person name="Kemen E."/>
            <person name="Thines M."/>
            <person name="Ah-Fong A."/>
            <person name="Anderson R."/>
            <person name="Badejoko W."/>
            <person name="Bittner-Eddy P."/>
            <person name="Boore J.L."/>
            <person name="Chibucos M.C."/>
            <person name="Coates M."/>
            <person name="Dehal P."/>
            <person name="Delehaunty K."/>
            <person name="Dong S."/>
            <person name="Downton P."/>
            <person name="Dumas B."/>
            <person name="Fabro G."/>
            <person name="Fronick C."/>
            <person name="Fuerstenberg S.I."/>
            <person name="Fulton L."/>
            <person name="Gaulin E."/>
            <person name="Govers F."/>
            <person name="Hughes L."/>
            <person name="Humphray S."/>
            <person name="Jiang R.H."/>
            <person name="Judelson H."/>
            <person name="Kamoun S."/>
            <person name="Kyung K."/>
            <person name="Meijer H."/>
            <person name="Minx P."/>
            <person name="Morris P."/>
            <person name="Nelson J."/>
            <person name="Phuntumart V."/>
            <person name="Qutob D."/>
            <person name="Rehmany A."/>
            <person name="Rougon-Cardoso A."/>
            <person name="Ryden P."/>
            <person name="Torto-Alalibo T."/>
            <person name="Studholme D."/>
            <person name="Wang Y."/>
            <person name="Win J."/>
            <person name="Wood J."/>
            <person name="Clifton S.W."/>
            <person name="Rogers J."/>
            <person name="Van den Ackerveken G."/>
            <person name="Jones J.D."/>
            <person name="McDowell J.M."/>
            <person name="Beynon J."/>
            <person name="Tyler B.M."/>
        </authorList>
    </citation>
    <scope>NUCLEOTIDE SEQUENCE [LARGE SCALE GENOMIC DNA]</scope>
    <source>
        <strain evidence="2">Emoy2</strain>
    </source>
</reference>
<name>M4BZV9_HYAAE</name>
<dbReference type="HOGENOM" id="CLU_1630199_0_0_1"/>
<proteinExistence type="predicted"/>
<evidence type="ECO:0000313" key="2">
    <source>
        <dbReference type="Proteomes" id="UP000011713"/>
    </source>
</evidence>
<reference evidence="1" key="2">
    <citation type="submission" date="2015-06" db="UniProtKB">
        <authorList>
            <consortium name="EnsemblProtists"/>
        </authorList>
    </citation>
    <scope>IDENTIFICATION</scope>
    <source>
        <strain evidence="1">Emoy2</strain>
    </source>
</reference>
<dbReference type="EMBL" id="JH598067">
    <property type="status" value="NOT_ANNOTATED_CDS"/>
    <property type="molecule type" value="Genomic_DNA"/>
</dbReference>
<dbReference type="VEuPathDB" id="FungiDB:HpaG812133"/>
<protein>
    <submittedName>
        <fullName evidence="1">Uncharacterized protein</fullName>
    </submittedName>
</protein>
<dbReference type="EnsemblProtists" id="HpaT812133">
    <property type="protein sequence ID" value="HpaP812133"/>
    <property type="gene ID" value="HpaG812133"/>
</dbReference>